<dbReference type="PRINTS" id="PR01590">
    <property type="entry name" value="HTHFIS"/>
</dbReference>
<dbReference type="InterPro" id="IPR025662">
    <property type="entry name" value="Sigma_54_int_dom_ATP-bd_1"/>
</dbReference>
<dbReference type="Pfam" id="PF25601">
    <property type="entry name" value="AAA_lid_14"/>
    <property type="match status" value="1"/>
</dbReference>
<dbReference type="SUPFAM" id="SSF49879">
    <property type="entry name" value="SMAD/FHA domain"/>
    <property type="match status" value="1"/>
</dbReference>
<dbReference type="PROSITE" id="PS00675">
    <property type="entry name" value="SIGMA54_INTERACT_1"/>
    <property type="match status" value="1"/>
</dbReference>
<accession>A0A4P2QRU3</accession>
<proteinExistence type="predicted"/>
<dbReference type="GO" id="GO:0006355">
    <property type="term" value="P:regulation of DNA-templated transcription"/>
    <property type="evidence" value="ECO:0007669"/>
    <property type="project" value="InterPro"/>
</dbReference>
<dbReference type="GO" id="GO:0005524">
    <property type="term" value="F:ATP binding"/>
    <property type="evidence" value="ECO:0007669"/>
    <property type="project" value="UniProtKB-KW"/>
</dbReference>
<evidence type="ECO:0000313" key="9">
    <source>
        <dbReference type="EMBL" id="AUX32964.1"/>
    </source>
</evidence>
<dbReference type="RefSeq" id="WP_129576464.1">
    <property type="nucleotide sequence ID" value="NZ_CP012672.1"/>
</dbReference>
<dbReference type="InterPro" id="IPR002078">
    <property type="entry name" value="Sigma_54_int"/>
</dbReference>
<keyword evidence="5" id="KW-0804">Transcription</keyword>
<dbReference type="Pfam" id="PF00158">
    <property type="entry name" value="Sigma54_activat"/>
    <property type="match status" value="1"/>
</dbReference>
<dbReference type="PROSITE" id="PS50045">
    <property type="entry name" value="SIGMA54_INTERACT_4"/>
    <property type="match status" value="1"/>
</dbReference>
<feature type="compositionally biased region" description="Low complexity" evidence="6">
    <location>
        <begin position="416"/>
        <end position="450"/>
    </location>
</feature>
<gene>
    <name evidence="9" type="ORF">SOCE836_051160</name>
</gene>
<dbReference type="InterPro" id="IPR003593">
    <property type="entry name" value="AAA+_ATPase"/>
</dbReference>
<keyword evidence="2" id="KW-0067">ATP-binding</keyword>
<dbReference type="InterPro" id="IPR002197">
    <property type="entry name" value="HTH_Fis"/>
</dbReference>
<dbReference type="SMART" id="SM00382">
    <property type="entry name" value="AAA"/>
    <property type="match status" value="1"/>
</dbReference>
<evidence type="ECO:0000256" key="1">
    <source>
        <dbReference type="ARBA" id="ARBA00022741"/>
    </source>
</evidence>
<dbReference type="EMBL" id="CP012672">
    <property type="protein sequence ID" value="AUX32964.1"/>
    <property type="molecule type" value="Genomic_DNA"/>
</dbReference>
<keyword evidence="4" id="KW-0238">DNA-binding</keyword>
<keyword evidence="3" id="KW-0805">Transcription regulation</keyword>
<dbReference type="InterPro" id="IPR027417">
    <property type="entry name" value="P-loop_NTPase"/>
</dbReference>
<dbReference type="Proteomes" id="UP000295497">
    <property type="component" value="Chromosome"/>
</dbReference>
<sequence>MAERDPRRQPAPPSGEAPPPLAAEVATELEAAEGAADRTPQGQASLIVRTGDGAARVIDLTDGDAVAIGRAPESTVCVDDPRVSRNHARIARRGHALELVDLGSRNGTSVNGAAVRGGERLLAGGDVVRVGPAEIVVAIAAPALPSRPAPADAAPAGVADALSGAGFVVADEAMVKVFQVVQRLARAQTTVLVLGETGSGKEVVSEQIHRASPRAGGPFVRLSCAALPETLLESELFGHEKAAFTGADRRKIGYFEAAQGGTLLLDEVGELPLAMQAKLLRVLESRRVARIGGTQEIELDVRVVCATHRDLQAEVAAGRFRQDLYYRISTFVLRVPPLRERRAEIALLAHRFARQVAERMGEPAPRFAPAAMRVLEAHAWPGNLRELRNAVEHAVVLAEDGVIEVEHLPASVAGAEPAPVSAGPPASAGAPASVGAPASAGPPASVGPPAEDAPMPARLAELEKKSIEDALAAEGNNQTRAAKRLGISRRALLYKLEKYNLRR</sequence>
<evidence type="ECO:0000256" key="6">
    <source>
        <dbReference type="SAM" id="MobiDB-lite"/>
    </source>
</evidence>
<feature type="domain" description="Sigma-54 factor interaction" evidence="8">
    <location>
        <begin position="167"/>
        <end position="396"/>
    </location>
</feature>
<dbReference type="PANTHER" id="PTHR32071">
    <property type="entry name" value="TRANSCRIPTIONAL REGULATORY PROTEIN"/>
    <property type="match status" value="1"/>
</dbReference>
<dbReference type="Gene3D" id="2.60.200.20">
    <property type="match status" value="1"/>
</dbReference>
<dbReference type="CDD" id="cd00060">
    <property type="entry name" value="FHA"/>
    <property type="match status" value="1"/>
</dbReference>
<feature type="region of interest" description="Disordered" evidence="6">
    <location>
        <begin position="1"/>
        <end position="21"/>
    </location>
</feature>
<dbReference type="InterPro" id="IPR009057">
    <property type="entry name" value="Homeodomain-like_sf"/>
</dbReference>
<dbReference type="Gene3D" id="3.40.50.300">
    <property type="entry name" value="P-loop containing nucleotide triphosphate hydrolases"/>
    <property type="match status" value="1"/>
</dbReference>
<feature type="compositionally biased region" description="Pro residues" evidence="6">
    <location>
        <begin position="9"/>
        <end position="21"/>
    </location>
</feature>
<dbReference type="PROSITE" id="PS00688">
    <property type="entry name" value="SIGMA54_INTERACT_3"/>
    <property type="match status" value="1"/>
</dbReference>
<dbReference type="Gene3D" id="1.10.10.60">
    <property type="entry name" value="Homeodomain-like"/>
    <property type="match status" value="1"/>
</dbReference>
<dbReference type="PROSITE" id="PS50006">
    <property type="entry name" value="FHA_DOMAIN"/>
    <property type="match status" value="1"/>
</dbReference>
<evidence type="ECO:0000256" key="4">
    <source>
        <dbReference type="ARBA" id="ARBA00023125"/>
    </source>
</evidence>
<evidence type="ECO:0000313" key="10">
    <source>
        <dbReference type="Proteomes" id="UP000295497"/>
    </source>
</evidence>
<evidence type="ECO:0000256" key="3">
    <source>
        <dbReference type="ARBA" id="ARBA00023015"/>
    </source>
</evidence>
<dbReference type="SMART" id="SM00240">
    <property type="entry name" value="FHA"/>
    <property type="match status" value="1"/>
</dbReference>
<dbReference type="InterPro" id="IPR025944">
    <property type="entry name" value="Sigma_54_int_dom_CS"/>
</dbReference>
<feature type="region of interest" description="Disordered" evidence="6">
    <location>
        <begin position="416"/>
        <end position="454"/>
    </location>
</feature>
<dbReference type="Gene3D" id="1.10.8.60">
    <property type="match status" value="1"/>
</dbReference>
<protein>
    <submittedName>
        <fullName evidence="9">ATPase AAA</fullName>
    </submittedName>
</protein>
<dbReference type="InterPro" id="IPR058031">
    <property type="entry name" value="AAA_lid_NorR"/>
</dbReference>
<dbReference type="GO" id="GO:0043565">
    <property type="term" value="F:sequence-specific DNA binding"/>
    <property type="evidence" value="ECO:0007669"/>
    <property type="project" value="InterPro"/>
</dbReference>
<dbReference type="PROSITE" id="PS00676">
    <property type="entry name" value="SIGMA54_INTERACT_2"/>
    <property type="match status" value="1"/>
</dbReference>
<evidence type="ECO:0000259" key="7">
    <source>
        <dbReference type="PROSITE" id="PS50006"/>
    </source>
</evidence>
<organism evidence="9 10">
    <name type="scientific">Sorangium cellulosum</name>
    <name type="common">Polyangium cellulosum</name>
    <dbReference type="NCBI Taxonomy" id="56"/>
    <lineage>
        <taxon>Bacteria</taxon>
        <taxon>Pseudomonadati</taxon>
        <taxon>Myxococcota</taxon>
        <taxon>Polyangia</taxon>
        <taxon>Polyangiales</taxon>
        <taxon>Polyangiaceae</taxon>
        <taxon>Sorangium</taxon>
    </lineage>
</organism>
<dbReference type="SUPFAM" id="SSF46689">
    <property type="entry name" value="Homeodomain-like"/>
    <property type="match status" value="1"/>
</dbReference>
<keyword evidence="1" id="KW-0547">Nucleotide-binding</keyword>
<dbReference type="Pfam" id="PF00498">
    <property type="entry name" value="FHA"/>
    <property type="match status" value="1"/>
</dbReference>
<dbReference type="PANTHER" id="PTHR32071:SF57">
    <property type="entry name" value="C4-DICARBOXYLATE TRANSPORT TRANSCRIPTIONAL REGULATORY PROTEIN DCTD"/>
    <property type="match status" value="1"/>
</dbReference>
<evidence type="ECO:0000259" key="8">
    <source>
        <dbReference type="PROSITE" id="PS50045"/>
    </source>
</evidence>
<dbReference type="AlphaFoldDB" id="A0A4P2QRU3"/>
<feature type="domain" description="FHA" evidence="7">
    <location>
        <begin position="66"/>
        <end position="115"/>
    </location>
</feature>
<dbReference type="SUPFAM" id="SSF52540">
    <property type="entry name" value="P-loop containing nucleoside triphosphate hydrolases"/>
    <property type="match status" value="1"/>
</dbReference>
<evidence type="ECO:0000256" key="5">
    <source>
        <dbReference type="ARBA" id="ARBA00023163"/>
    </source>
</evidence>
<dbReference type="InterPro" id="IPR008984">
    <property type="entry name" value="SMAD_FHA_dom_sf"/>
</dbReference>
<dbReference type="InterPro" id="IPR000253">
    <property type="entry name" value="FHA_dom"/>
</dbReference>
<dbReference type="InterPro" id="IPR025943">
    <property type="entry name" value="Sigma_54_int_dom_ATP-bd_2"/>
</dbReference>
<evidence type="ECO:0000256" key="2">
    <source>
        <dbReference type="ARBA" id="ARBA00022840"/>
    </source>
</evidence>
<name>A0A4P2QRU3_SORCE</name>
<reference evidence="9 10" key="1">
    <citation type="submission" date="2015-09" db="EMBL/GenBank/DDBJ databases">
        <title>Sorangium comparison.</title>
        <authorList>
            <person name="Zaburannyi N."/>
            <person name="Bunk B."/>
            <person name="Overmann J."/>
            <person name="Mueller R."/>
        </authorList>
    </citation>
    <scope>NUCLEOTIDE SEQUENCE [LARGE SCALE GENOMIC DNA]</scope>
    <source>
        <strain evidence="9 10">So ce836</strain>
    </source>
</reference>
<dbReference type="Pfam" id="PF02954">
    <property type="entry name" value="HTH_8"/>
    <property type="match status" value="1"/>
</dbReference>
<dbReference type="FunFam" id="3.40.50.300:FF:000006">
    <property type="entry name" value="DNA-binding transcriptional regulator NtrC"/>
    <property type="match status" value="1"/>
</dbReference>
<dbReference type="CDD" id="cd00009">
    <property type="entry name" value="AAA"/>
    <property type="match status" value="1"/>
</dbReference>